<keyword evidence="3" id="KW-1185">Reference proteome</keyword>
<evidence type="ECO:0000313" key="2">
    <source>
        <dbReference type="EMBL" id="BCY27387.1"/>
    </source>
</evidence>
<dbReference type="EMBL" id="AP024749">
    <property type="protein sequence ID" value="BCY27387.1"/>
    <property type="molecule type" value="Genomic_DNA"/>
</dbReference>
<dbReference type="Proteomes" id="UP000825258">
    <property type="component" value="Chromosome"/>
</dbReference>
<organism evidence="2 3">
    <name type="scientific">Flavobacterium okayamense</name>
    <dbReference type="NCBI Taxonomy" id="2830782"/>
    <lineage>
        <taxon>Bacteria</taxon>
        <taxon>Pseudomonadati</taxon>
        <taxon>Bacteroidota</taxon>
        <taxon>Flavobacteriia</taxon>
        <taxon>Flavobacteriales</taxon>
        <taxon>Flavobacteriaceae</taxon>
        <taxon>Flavobacterium</taxon>
    </lineage>
</organism>
<reference evidence="2 3" key="1">
    <citation type="submission" date="2021-06" db="EMBL/GenBank/DDBJ databases">
        <title>Whole genome sequences of Flavobacterium sp. KK2020170 and assembly.</title>
        <authorList>
            <person name="Kitahara K."/>
            <person name="Miyoshi S."/>
            <person name="Uesaka K."/>
        </authorList>
    </citation>
    <scope>NUCLEOTIDE SEQUENCE [LARGE SCALE GENOMIC DNA]</scope>
    <source>
        <strain evidence="2 3">KK2020170</strain>
    </source>
</reference>
<sequence length="235" mass="27240">MEPNKMEQQIKNKLEGRTMQPSAKSWDRLDAMLSVEEQPKKKSFLWYYVAASLFFVFGMTYWFINQNSNEVIPQNTIVTTQGEDILDSFEEENSIENKVEMNSSLIEEIRIKQNSVIVQNQEPKKLNFDKKIKVESPKGETFIQNQMIEEKEATVENNKPIYVSPEKLLASVKNNQDNSSITNSNKTKSTVKVDPNSLLSSVESEITEEYRETTFDKLKRKFEQAKTAVANRNYE</sequence>
<feature type="transmembrane region" description="Helical" evidence="1">
    <location>
        <begin position="44"/>
        <end position="64"/>
    </location>
</feature>
<evidence type="ECO:0008006" key="4">
    <source>
        <dbReference type="Google" id="ProtNLM"/>
    </source>
</evidence>
<evidence type="ECO:0000313" key="3">
    <source>
        <dbReference type="Proteomes" id="UP000825258"/>
    </source>
</evidence>
<keyword evidence="1" id="KW-0472">Membrane</keyword>
<protein>
    <recommendedName>
        <fullName evidence="4">Anti-sigma factor</fullName>
    </recommendedName>
</protein>
<keyword evidence="1" id="KW-1133">Transmembrane helix</keyword>
<name>A0ABM7S8Y4_9FLAO</name>
<dbReference type="RefSeq" id="WP_221259012.1">
    <property type="nucleotide sequence ID" value="NZ_AP024749.1"/>
</dbReference>
<proteinExistence type="predicted"/>
<evidence type="ECO:0000256" key="1">
    <source>
        <dbReference type="SAM" id="Phobius"/>
    </source>
</evidence>
<keyword evidence="1" id="KW-0812">Transmembrane</keyword>
<gene>
    <name evidence="2" type="ORF">KK2020170_02550</name>
</gene>
<accession>A0ABM7S8Y4</accession>